<keyword evidence="1" id="KW-0812">Transmembrane</keyword>
<comment type="caution">
    <text evidence="2">The sequence shown here is derived from an EMBL/GenBank/DDBJ whole genome shotgun (WGS) entry which is preliminary data.</text>
</comment>
<sequence length="265" mass="29738">MTNQSFHSYLTTLPIPSINVHENLLYDTKMVDDIGSATSSYIHCNENYDNPYVHTYDNPIECLENYNIKQNLINLSHDNENLYDNAQNEIIDDNEKHYSSNTSHSTSPILFYLENKSLALYACTISLLLLLIISFGIFLLNKFIRPAVVNTTVNYHYDTMNISNTSTTSIISRSTISSTLLILLTQSSTTIPTSTTTTAIDNLSFPNILCSSDRWGIGCKNICKPCGLGICHPITGKCICPADIYGEFCDLWKVEDKPKRGDMMS</sequence>
<dbReference type="EMBL" id="CAJNOT010001424">
    <property type="protein sequence ID" value="CAF1197178.1"/>
    <property type="molecule type" value="Genomic_DNA"/>
</dbReference>
<evidence type="ECO:0000313" key="4">
    <source>
        <dbReference type="Proteomes" id="UP000663864"/>
    </source>
</evidence>
<name>A0A814W460_9BILA</name>
<dbReference type="Proteomes" id="UP000663864">
    <property type="component" value="Unassembled WGS sequence"/>
</dbReference>
<evidence type="ECO:0000313" key="2">
    <source>
        <dbReference type="EMBL" id="CAF1197178.1"/>
    </source>
</evidence>
<accession>A0A814W460</accession>
<keyword evidence="1" id="KW-0472">Membrane</keyword>
<evidence type="ECO:0000313" key="3">
    <source>
        <dbReference type="EMBL" id="CAF3713981.1"/>
    </source>
</evidence>
<dbReference type="AlphaFoldDB" id="A0A814W460"/>
<proteinExistence type="predicted"/>
<dbReference type="Proteomes" id="UP000663836">
    <property type="component" value="Unassembled WGS sequence"/>
</dbReference>
<dbReference type="Gene3D" id="2.170.300.10">
    <property type="entry name" value="Tie2 ligand-binding domain superfamily"/>
    <property type="match status" value="1"/>
</dbReference>
<gene>
    <name evidence="3" type="ORF">JBS370_LOCUS10346</name>
    <name evidence="2" type="ORF">ZHD862_LOCUS22639</name>
</gene>
<organism evidence="2 4">
    <name type="scientific">Rotaria sordida</name>
    <dbReference type="NCBI Taxonomy" id="392033"/>
    <lineage>
        <taxon>Eukaryota</taxon>
        <taxon>Metazoa</taxon>
        <taxon>Spiralia</taxon>
        <taxon>Gnathifera</taxon>
        <taxon>Rotifera</taxon>
        <taxon>Eurotatoria</taxon>
        <taxon>Bdelloidea</taxon>
        <taxon>Philodinida</taxon>
        <taxon>Philodinidae</taxon>
        <taxon>Rotaria</taxon>
    </lineage>
</organism>
<feature type="transmembrane region" description="Helical" evidence="1">
    <location>
        <begin position="118"/>
        <end position="140"/>
    </location>
</feature>
<protein>
    <recommendedName>
        <fullName evidence="5">EGF-like domain-containing protein</fullName>
    </recommendedName>
</protein>
<reference evidence="2" key="1">
    <citation type="submission" date="2021-02" db="EMBL/GenBank/DDBJ databases">
        <authorList>
            <person name="Nowell W R."/>
        </authorList>
    </citation>
    <scope>NUCLEOTIDE SEQUENCE</scope>
</reference>
<evidence type="ECO:0008006" key="5">
    <source>
        <dbReference type="Google" id="ProtNLM"/>
    </source>
</evidence>
<keyword evidence="1" id="KW-1133">Transmembrane helix</keyword>
<evidence type="ECO:0000256" key="1">
    <source>
        <dbReference type="SAM" id="Phobius"/>
    </source>
</evidence>
<dbReference type="EMBL" id="CAJOBD010000743">
    <property type="protein sequence ID" value="CAF3713981.1"/>
    <property type="molecule type" value="Genomic_DNA"/>
</dbReference>